<keyword evidence="1" id="KW-0472">Membrane</keyword>
<gene>
    <name evidence="2" type="ORF">MTR66_16905</name>
</gene>
<dbReference type="Proteomes" id="UP001202281">
    <property type="component" value="Unassembled WGS sequence"/>
</dbReference>
<evidence type="ECO:0000313" key="2">
    <source>
        <dbReference type="EMBL" id="MCJ2188489.1"/>
    </source>
</evidence>
<name>A0ABT0BV00_9SPHN</name>
<proteinExistence type="predicted"/>
<sequence>MIAAFFFAVFGAFLTWVSVLNWRHRGEEKISLLEAAILKAAGEDPLPPSWIDRLLHKFHIAFASVFGPLFLFLALAMLINELGRMT</sequence>
<reference evidence="2 3" key="1">
    <citation type="submission" date="2022-04" db="EMBL/GenBank/DDBJ databases">
        <title>Identification of a novel bacterium isolated from mangrove sediments.</title>
        <authorList>
            <person name="Pan X."/>
        </authorList>
    </citation>
    <scope>NUCLEOTIDE SEQUENCE [LARGE SCALE GENOMIC DNA]</scope>
    <source>
        <strain evidence="2 3">B2638</strain>
    </source>
</reference>
<protein>
    <submittedName>
        <fullName evidence="2">Uncharacterized protein</fullName>
    </submittedName>
</protein>
<comment type="caution">
    <text evidence="2">The sequence shown here is derived from an EMBL/GenBank/DDBJ whole genome shotgun (WGS) entry which is preliminary data.</text>
</comment>
<evidence type="ECO:0000256" key="1">
    <source>
        <dbReference type="SAM" id="Phobius"/>
    </source>
</evidence>
<organism evidence="2 3">
    <name type="scientific">Novosphingobium beihaiensis</name>
    <dbReference type="NCBI Taxonomy" id="2930389"/>
    <lineage>
        <taxon>Bacteria</taxon>
        <taxon>Pseudomonadati</taxon>
        <taxon>Pseudomonadota</taxon>
        <taxon>Alphaproteobacteria</taxon>
        <taxon>Sphingomonadales</taxon>
        <taxon>Sphingomonadaceae</taxon>
        <taxon>Novosphingobium</taxon>
    </lineage>
</organism>
<keyword evidence="1" id="KW-1133">Transmembrane helix</keyword>
<feature type="transmembrane region" description="Helical" evidence="1">
    <location>
        <begin position="58"/>
        <end position="79"/>
    </location>
</feature>
<keyword evidence="1" id="KW-0812">Transmembrane</keyword>
<dbReference type="EMBL" id="JALHLG010000036">
    <property type="protein sequence ID" value="MCJ2188489.1"/>
    <property type="molecule type" value="Genomic_DNA"/>
</dbReference>
<evidence type="ECO:0000313" key="3">
    <source>
        <dbReference type="Proteomes" id="UP001202281"/>
    </source>
</evidence>
<dbReference type="RefSeq" id="WP_243923219.1">
    <property type="nucleotide sequence ID" value="NZ_JALHLG010000036.1"/>
</dbReference>
<accession>A0ABT0BV00</accession>
<keyword evidence="3" id="KW-1185">Reference proteome</keyword>